<gene>
    <name evidence="1" type="primary">gp_15290</name>
</gene>
<organism evidence="1 2">
    <name type="scientific">uncultured phage cr123_1</name>
    <dbReference type="NCBI Taxonomy" id="2986401"/>
    <lineage>
        <taxon>Viruses</taxon>
        <taxon>Duplodnaviria</taxon>
        <taxon>Heunggongvirae</taxon>
        <taxon>Uroviricota</taxon>
        <taxon>Caudoviricetes</taxon>
        <taxon>Crassvirales</taxon>
        <taxon>Intestiviridae</taxon>
        <taxon>Crudevirinae</taxon>
        <taxon>Delmidovirus</taxon>
        <taxon>Delmidovirus copri</taxon>
    </lineage>
</organism>
<dbReference type="GeneID" id="75691338"/>
<keyword evidence="2" id="KW-1185">Reference proteome</keyword>
<sequence>MPYVNKQGTSTKIVRISIYDETKVDVFRSLFECNQVCGTVNSQILTCCRRNAKAGRLQFRVKDWYFTFPDNKLP</sequence>
<dbReference type="Proteomes" id="UP000827429">
    <property type="component" value="Segment"/>
</dbReference>
<name>A0AAE7RW51_9CAUD</name>
<reference evidence="1 2" key="1">
    <citation type="submission" date="2021-04" db="EMBL/GenBank/DDBJ databases">
        <authorList>
            <person name="Shkoporov A.N."/>
            <person name="Stockdale S.R."/>
            <person name="Guerin E."/>
            <person name="Ross R.P."/>
            <person name="Hill C."/>
        </authorList>
    </citation>
    <scope>NUCLEOTIDE SEQUENCE [LARGE SCALE GENOMIC DNA]</scope>
    <source>
        <strain evidence="2">cr123_1</strain>
    </source>
</reference>
<evidence type="ECO:0000313" key="1">
    <source>
        <dbReference type="EMBL" id="QWM89189.1"/>
    </source>
</evidence>
<evidence type="ECO:0000313" key="2">
    <source>
        <dbReference type="Proteomes" id="UP000827429"/>
    </source>
</evidence>
<protein>
    <submittedName>
        <fullName evidence="1">Uncharacterized protein</fullName>
    </submittedName>
</protein>
<dbReference type="EMBL" id="MZ130476">
    <property type="protein sequence ID" value="QWM89189.1"/>
    <property type="molecule type" value="Genomic_DNA"/>
</dbReference>
<dbReference type="RefSeq" id="YP_010358761.1">
    <property type="nucleotide sequence ID" value="NC_062766.1"/>
</dbReference>
<accession>A0AAE7RW51</accession>
<proteinExistence type="predicted"/>
<dbReference type="KEGG" id="vg:75691338"/>